<comment type="caution">
    <text evidence="2">The sequence shown here is derived from an EMBL/GenBank/DDBJ whole genome shotgun (WGS) entry which is preliminary data.</text>
</comment>
<organism evidence="2 3">
    <name type="scientific">Candidatus Daviesbacteria bacterium RIFCSPHIGHO2_02_FULL_43_12</name>
    <dbReference type="NCBI Taxonomy" id="1797776"/>
    <lineage>
        <taxon>Bacteria</taxon>
        <taxon>Candidatus Daviesiibacteriota</taxon>
    </lineage>
</organism>
<dbReference type="Proteomes" id="UP000177328">
    <property type="component" value="Unassembled WGS sequence"/>
</dbReference>
<evidence type="ECO:0000313" key="3">
    <source>
        <dbReference type="Proteomes" id="UP000177328"/>
    </source>
</evidence>
<dbReference type="AlphaFoldDB" id="A0A1F5KJI1"/>
<sequence>MWRKLYELTIGRYTEVVSFIVLLSFLITFIIARLTIYLIDAQILPDFYLAVGQTHVHHLNYGIFLLSFVGYLALIYHDEAVNEILGILYGIGLGLTFDEFALWLHLQNDYYARVSYDAIVVIIVLLLNIIYLGNIWKRLYKYLTKQFPD</sequence>
<feature type="transmembrane region" description="Helical" evidence="1">
    <location>
        <begin position="118"/>
        <end position="136"/>
    </location>
</feature>
<feature type="transmembrane region" description="Helical" evidence="1">
    <location>
        <begin position="16"/>
        <end position="39"/>
    </location>
</feature>
<proteinExistence type="predicted"/>
<evidence type="ECO:0008006" key="4">
    <source>
        <dbReference type="Google" id="ProtNLM"/>
    </source>
</evidence>
<feature type="transmembrane region" description="Helical" evidence="1">
    <location>
        <begin position="59"/>
        <end position="77"/>
    </location>
</feature>
<keyword evidence="1" id="KW-1133">Transmembrane helix</keyword>
<evidence type="ECO:0000256" key="1">
    <source>
        <dbReference type="SAM" id="Phobius"/>
    </source>
</evidence>
<reference evidence="2 3" key="1">
    <citation type="journal article" date="2016" name="Nat. Commun.">
        <title>Thousands of microbial genomes shed light on interconnected biogeochemical processes in an aquifer system.</title>
        <authorList>
            <person name="Anantharaman K."/>
            <person name="Brown C.T."/>
            <person name="Hug L.A."/>
            <person name="Sharon I."/>
            <person name="Castelle C.J."/>
            <person name="Probst A.J."/>
            <person name="Thomas B.C."/>
            <person name="Singh A."/>
            <person name="Wilkins M.J."/>
            <person name="Karaoz U."/>
            <person name="Brodie E.L."/>
            <person name="Williams K.H."/>
            <person name="Hubbard S.S."/>
            <person name="Banfield J.F."/>
        </authorList>
    </citation>
    <scope>NUCLEOTIDE SEQUENCE [LARGE SCALE GENOMIC DNA]</scope>
</reference>
<accession>A0A1F5KJI1</accession>
<dbReference type="EMBL" id="MFDD01000002">
    <property type="protein sequence ID" value="OGE41086.1"/>
    <property type="molecule type" value="Genomic_DNA"/>
</dbReference>
<gene>
    <name evidence="2" type="ORF">A3D25_00915</name>
</gene>
<keyword evidence="1" id="KW-0472">Membrane</keyword>
<name>A0A1F5KJI1_9BACT</name>
<protein>
    <recommendedName>
        <fullName evidence="4">DUF2127 domain-containing protein</fullName>
    </recommendedName>
</protein>
<feature type="transmembrane region" description="Helical" evidence="1">
    <location>
        <begin position="84"/>
        <end position="106"/>
    </location>
</feature>
<evidence type="ECO:0000313" key="2">
    <source>
        <dbReference type="EMBL" id="OGE41086.1"/>
    </source>
</evidence>
<keyword evidence="1" id="KW-0812">Transmembrane</keyword>